<keyword evidence="2" id="KW-1185">Reference proteome</keyword>
<organism evidence="1 2">
    <name type="scientific">Bauhinia variegata</name>
    <name type="common">Purple orchid tree</name>
    <name type="synonym">Phanera variegata</name>
    <dbReference type="NCBI Taxonomy" id="167791"/>
    <lineage>
        <taxon>Eukaryota</taxon>
        <taxon>Viridiplantae</taxon>
        <taxon>Streptophyta</taxon>
        <taxon>Embryophyta</taxon>
        <taxon>Tracheophyta</taxon>
        <taxon>Spermatophyta</taxon>
        <taxon>Magnoliopsida</taxon>
        <taxon>eudicotyledons</taxon>
        <taxon>Gunneridae</taxon>
        <taxon>Pentapetalae</taxon>
        <taxon>rosids</taxon>
        <taxon>fabids</taxon>
        <taxon>Fabales</taxon>
        <taxon>Fabaceae</taxon>
        <taxon>Cercidoideae</taxon>
        <taxon>Cercideae</taxon>
        <taxon>Bauhiniinae</taxon>
        <taxon>Bauhinia</taxon>
    </lineage>
</organism>
<evidence type="ECO:0000313" key="2">
    <source>
        <dbReference type="Proteomes" id="UP000828941"/>
    </source>
</evidence>
<protein>
    <submittedName>
        <fullName evidence="1">Uncharacterized protein</fullName>
    </submittedName>
</protein>
<reference evidence="1 2" key="1">
    <citation type="journal article" date="2022" name="DNA Res.">
        <title>Chromosomal-level genome assembly of the orchid tree Bauhinia variegata (Leguminosae; Cercidoideae) supports the allotetraploid origin hypothesis of Bauhinia.</title>
        <authorList>
            <person name="Zhong Y."/>
            <person name="Chen Y."/>
            <person name="Zheng D."/>
            <person name="Pang J."/>
            <person name="Liu Y."/>
            <person name="Luo S."/>
            <person name="Meng S."/>
            <person name="Qian L."/>
            <person name="Wei D."/>
            <person name="Dai S."/>
            <person name="Zhou R."/>
        </authorList>
    </citation>
    <scope>NUCLEOTIDE SEQUENCE [LARGE SCALE GENOMIC DNA]</scope>
    <source>
        <strain evidence="1">BV-YZ2020</strain>
    </source>
</reference>
<accession>A0ACB9KV59</accession>
<dbReference type="Proteomes" id="UP000828941">
    <property type="component" value="Chromosome 13"/>
</dbReference>
<gene>
    <name evidence="1" type="ORF">L6164_034296</name>
</gene>
<proteinExistence type="predicted"/>
<evidence type="ECO:0000313" key="1">
    <source>
        <dbReference type="EMBL" id="KAI4300973.1"/>
    </source>
</evidence>
<sequence>MDFAKVPPKEGCTSQLAKRRVRINLEPMPRRGTGSKGKLISLLTNHFKVETSNLSGHFYCYNVQILHEDGYPVNKKAIKRRIIDGINGTYATELAGNHFAYDGNEKLYTVGSLPHKKMEFFMVLDNVSAKRVERNGNFVEGEDPERCSRKRLKHASKSRNFKIEISLSKKIPIHTIAYAQNWQESGNFDEALAVLNTILRHNAARKGCLLLGKLFFENEPRNFTNLGGGLFGCRRFYSSFQATQRGLSLNFGVSNTTIIQPGPVVDFVLANQNVRDCHQIDWNKAKRTLKNLKIKVVTSHLEHRITGLSEKSCKQQRFLLNKKDDNHATQITVYDYFIEHHNIVPEKSAELPCINVGNPKKATYYPLELCSLLPLQRYTKQLSPQQIRSMIEKSSLKPRQMIEAITDAMKSNKYNHDPLIHSCGITINKHFTRVEGRVLPAPRLRIGDGKELIPQNGRWSYSNKKLFKPAKIKHWAVVNFSSGFKISYLCEHLRKVGQMRGMAIDSPKVVLEENCEFKNAPPFVRVEKMYEQYTKFSSKEPDYFILCLLPQRMSKDLYGLWKRKTLEHGIFNQCLTNLKVCEQTLANVLLKINAKLGGLNSLLVIENIPIVSKVPTIIFGMSLSNNSPHRESVASVVASRQWPLVSCYKASARIQQPSSKLIDTLFMPVTEEKDNGIVRELLIDFYAASAKRKPEQIIIFRGGACESQFNQVLNTELGQFIEACRCLDQSWSPKVTMIASSRTNHTRFFLPNSPENVPPGIVVDNRVSHPHNYDFYICPHSAIKGTTRPVHYHVLLDEIGFPVDELQKLVHSLSYECQRAYTVISEVAPLRYARLVTAHMLELMAFSDTANASNYGCSTSSACSTLPKLHDNVRNSMFFC</sequence>
<name>A0ACB9KV59_BAUVA</name>
<dbReference type="EMBL" id="CM039438">
    <property type="protein sequence ID" value="KAI4300973.1"/>
    <property type="molecule type" value="Genomic_DNA"/>
</dbReference>
<comment type="caution">
    <text evidence="1">The sequence shown here is derived from an EMBL/GenBank/DDBJ whole genome shotgun (WGS) entry which is preliminary data.</text>
</comment>